<keyword evidence="4 6" id="KW-0472">Membrane</keyword>
<dbReference type="GO" id="GO:0022857">
    <property type="term" value="F:transmembrane transporter activity"/>
    <property type="evidence" value="ECO:0007669"/>
    <property type="project" value="InterPro"/>
</dbReference>
<keyword evidence="9" id="KW-1185">Reference proteome</keyword>
<evidence type="ECO:0000256" key="5">
    <source>
        <dbReference type="SAM" id="MobiDB-lite"/>
    </source>
</evidence>
<dbReference type="AlphaFoldDB" id="A0A6L5G3A2"/>
<organism evidence="8 9">
    <name type="scientific">Glycomyces albidus</name>
    <dbReference type="NCBI Taxonomy" id="2656774"/>
    <lineage>
        <taxon>Bacteria</taxon>
        <taxon>Bacillati</taxon>
        <taxon>Actinomycetota</taxon>
        <taxon>Actinomycetes</taxon>
        <taxon>Glycomycetales</taxon>
        <taxon>Glycomycetaceae</taxon>
        <taxon>Glycomyces</taxon>
    </lineage>
</organism>
<feature type="transmembrane region" description="Helical" evidence="6">
    <location>
        <begin position="322"/>
        <end position="339"/>
    </location>
</feature>
<feature type="transmembrane region" description="Helical" evidence="6">
    <location>
        <begin position="377"/>
        <end position="397"/>
    </location>
</feature>
<dbReference type="EMBL" id="WIAO01000001">
    <property type="protein sequence ID" value="MQM24095.1"/>
    <property type="molecule type" value="Genomic_DNA"/>
</dbReference>
<name>A0A6L5G3A2_9ACTN</name>
<dbReference type="Gene3D" id="1.20.1250.20">
    <property type="entry name" value="MFS general substrate transporter like domains"/>
    <property type="match status" value="2"/>
</dbReference>
<feature type="transmembrane region" description="Helical" evidence="6">
    <location>
        <begin position="178"/>
        <end position="200"/>
    </location>
</feature>
<dbReference type="GO" id="GO:0005886">
    <property type="term" value="C:plasma membrane"/>
    <property type="evidence" value="ECO:0007669"/>
    <property type="project" value="UniProtKB-SubCell"/>
</dbReference>
<dbReference type="PROSITE" id="PS50850">
    <property type="entry name" value="MFS"/>
    <property type="match status" value="1"/>
</dbReference>
<dbReference type="SUPFAM" id="SSF103473">
    <property type="entry name" value="MFS general substrate transporter"/>
    <property type="match status" value="1"/>
</dbReference>
<comment type="caution">
    <text evidence="8">The sequence shown here is derived from an EMBL/GenBank/DDBJ whole genome shotgun (WGS) entry which is preliminary data.</text>
</comment>
<evidence type="ECO:0000259" key="7">
    <source>
        <dbReference type="PROSITE" id="PS50850"/>
    </source>
</evidence>
<feature type="transmembrane region" description="Helical" evidence="6">
    <location>
        <begin position="255"/>
        <end position="273"/>
    </location>
</feature>
<dbReference type="InterPro" id="IPR036259">
    <property type="entry name" value="MFS_trans_sf"/>
</dbReference>
<evidence type="ECO:0000313" key="8">
    <source>
        <dbReference type="EMBL" id="MQM24095.1"/>
    </source>
</evidence>
<evidence type="ECO:0000256" key="3">
    <source>
        <dbReference type="ARBA" id="ARBA00022989"/>
    </source>
</evidence>
<dbReference type="InterPro" id="IPR011701">
    <property type="entry name" value="MFS"/>
</dbReference>
<dbReference type="InterPro" id="IPR051788">
    <property type="entry name" value="MFS_Transporter"/>
</dbReference>
<feature type="transmembrane region" description="Helical" evidence="6">
    <location>
        <begin position="409"/>
        <end position="427"/>
    </location>
</feature>
<proteinExistence type="predicted"/>
<feature type="transmembrane region" description="Helical" evidence="6">
    <location>
        <begin position="142"/>
        <end position="166"/>
    </location>
</feature>
<feature type="transmembrane region" description="Helical" evidence="6">
    <location>
        <begin position="345"/>
        <end position="365"/>
    </location>
</feature>
<feature type="transmembrane region" description="Helical" evidence="6">
    <location>
        <begin position="54"/>
        <end position="71"/>
    </location>
</feature>
<feature type="transmembrane region" description="Helical" evidence="6">
    <location>
        <begin position="117"/>
        <end position="136"/>
    </location>
</feature>
<evidence type="ECO:0000313" key="9">
    <source>
        <dbReference type="Proteomes" id="UP000477750"/>
    </source>
</evidence>
<dbReference type="Proteomes" id="UP000477750">
    <property type="component" value="Unassembled WGS sequence"/>
</dbReference>
<dbReference type="CDD" id="cd17393">
    <property type="entry name" value="MFS_MosC_like"/>
    <property type="match status" value="1"/>
</dbReference>
<evidence type="ECO:0000256" key="2">
    <source>
        <dbReference type="ARBA" id="ARBA00022692"/>
    </source>
</evidence>
<feature type="transmembrane region" description="Helical" evidence="6">
    <location>
        <begin position="293"/>
        <end position="310"/>
    </location>
</feature>
<feature type="transmembrane region" description="Helical" evidence="6">
    <location>
        <begin position="91"/>
        <end position="110"/>
    </location>
</feature>
<evidence type="ECO:0000256" key="6">
    <source>
        <dbReference type="SAM" id="Phobius"/>
    </source>
</evidence>
<protein>
    <submittedName>
        <fullName evidence="8">MFS transporter</fullName>
    </submittedName>
</protein>
<evidence type="ECO:0000256" key="1">
    <source>
        <dbReference type="ARBA" id="ARBA00004651"/>
    </source>
</evidence>
<keyword evidence="2 6" id="KW-0812">Transmembrane</keyword>
<gene>
    <name evidence="8" type="ORF">GFD30_00670</name>
</gene>
<reference evidence="8 9" key="1">
    <citation type="submission" date="2019-10" db="EMBL/GenBank/DDBJ databases">
        <title>Glycomyces albidus sp. nov., a novel actinomycete isolated from rhizosphere soil of wheat (Triticum aestivum L.).</title>
        <authorList>
            <person name="Qian L."/>
        </authorList>
    </citation>
    <scope>NUCLEOTIDE SEQUENCE [LARGE SCALE GENOMIC DNA]</scope>
    <source>
        <strain evidence="8 9">NEAU-7082</strain>
    </source>
</reference>
<keyword evidence="3 6" id="KW-1133">Transmembrane helix</keyword>
<dbReference type="Pfam" id="PF07690">
    <property type="entry name" value="MFS_1"/>
    <property type="match status" value="1"/>
</dbReference>
<dbReference type="PANTHER" id="PTHR23514">
    <property type="entry name" value="BYPASS OF STOP CODON PROTEIN 6"/>
    <property type="match status" value="1"/>
</dbReference>
<feature type="region of interest" description="Disordered" evidence="5">
    <location>
        <begin position="1"/>
        <end position="27"/>
    </location>
</feature>
<dbReference type="PANTHER" id="PTHR23514:SF13">
    <property type="entry name" value="INNER MEMBRANE PROTEIN YBJJ"/>
    <property type="match status" value="1"/>
</dbReference>
<feature type="domain" description="Major facilitator superfamily (MFS) profile" evidence="7">
    <location>
        <begin position="255"/>
        <end position="441"/>
    </location>
</feature>
<comment type="subcellular location">
    <subcellularLocation>
        <location evidence="1">Cell membrane</location>
        <topology evidence="1">Multi-pass membrane protein</topology>
    </subcellularLocation>
</comment>
<accession>A0A6L5G3A2</accession>
<evidence type="ECO:0000256" key="4">
    <source>
        <dbReference type="ARBA" id="ARBA00023136"/>
    </source>
</evidence>
<dbReference type="InterPro" id="IPR020846">
    <property type="entry name" value="MFS_dom"/>
</dbReference>
<feature type="transmembrane region" description="Helical" evidence="6">
    <location>
        <begin position="206"/>
        <end position="226"/>
    </location>
</feature>
<sequence>MVCRTGRSDASWSGARPRSGTRTPETFDWTDVTESSVRERSPGTDPVLTRWRNAVFTIFALSGFVFANWAARVPNIRDILGASTQEMGVLILGLSGGAILGLVASSHVITHLGVNRAIRWFLATAAVGLIGAGLIAGFVPNFWLLFAALMVSGAGNSVLDVAMNVAGAANERRIGKTLMPMFHAGFSVGTMLGAGCGALTEQLGIPVAAHLGVTGALVIAVDLWVVRYLQPAEEPHEPGTAAGWRTRLSAWTDPRILLIGLIILGMAFTEGTANDWLGLAMVDGYGLTNPGGAAVFAVFVTAMTAGRMFGGAALDRFGRVPVLAGSAFLAFAGLLLVIIGPTAPIAIAGSVLWGLGASLGFPVGMSAAADDPRKATANVAAVATIGYLAFLVGPPLIGLLGDSVGLRKAFLVVLVLVAVALICSPAARKPKVPAEDGGDRA</sequence>